<evidence type="ECO:0000256" key="1">
    <source>
        <dbReference type="SAM" id="MobiDB-lite"/>
    </source>
</evidence>
<gene>
    <name evidence="2" type="ORF">VKT23_020610</name>
</gene>
<proteinExistence type="predicted"/>
<comment type="caution">
    <text evidence="2">The sequence shown here is derived from an EMBL/GenBank/DDBJ whole genome shotgun (WGS) entry which is preliminary data.</text>
</comment>
<name>A0ABR1IMJ5_9AGAR</name>
<sequence>MSELLPIWEIGSENEEAKIVGYVKKQVAFEQPSLQSSNISNATFSHMQGNKNQSNEQAPGMKKNEIATDEGISKGKSTKSKASRKKSQELGKKSIPVQDLSIPAPLTAFEALETQPEPEAPKEEDEVFLKCQMDGNIGLQDGEGLWILLGLKDSRT</sequence>
<accession>A0ABR1IMJ5</accession>
<feature type="region of interest" description="Disordered" evidence="1">
    <location>
        <begin position="39"/>
        <end position="101"/>
    </location>
</feature>
<organism evidence="2 3">
    <name type="scientific">Marasmiellus scandens</name>
    <dbReference type="NCBI Taxonomy" id="2682957"/>
    <lineage>
        <taxon>Eukaryota</taxon>
        <taxon>Fungi</taxon>
        <taxon>Dikarya</taxon>
        <taxon>Basidiomycota</taxon>
        <taxon>Agaricomycotina</taxon>
        <taxon>Agaricomycetes</taxon>
        <taxon>Agaricomycetidae</taxon>
        <taxon>Agaricales</taxon>
        <taxon>Marasmiineae</taxon>
        <taxon>Omphalotaceae</taxon>
        <taxon>Marasmiellus</taxon>
    </lineage>
</organism>
<feature type="compositionally biased region" description="Polar residues" evidence="1">
    <location>
        <begin position="39"/>
        <end position="57"/>
    </location>
</feature>
<feature type="region of interest" description="Disordered" evidence="1">
    <location>
        <begin position="106"/>
        <end position="125"/>
    </location>
</feature>
<reference evidence="2 3" key="1">
    <citation type="submission" date="2024-01" db="EMBL/GenBank/DDBJ databases">
        <title>A draft genome for the cacao thread blight pathogen Marasmiellus scandens.</title>
        <authorList>
            <person name="Baruah I.K."/>
            <person name="Leung J."/>
            <person name="Bukari Y."/>
            <person name="Amoako-Attah I."/>
            <person name="Meinhardt L.W."/>
            <person name="Bailey B.A."/>
            <person name="Cohen S.P."/>
        </authorList>
    </citation>
    <scope>NUCLEOTIDE SEQUENCE [LARGE SCALE GENOMIC DNA]</scope>
    <source>
        <strain evidence="2 3">GH-19</strain>
    </source>
</reference>
<dbReference type="Proteomes" id="UP001498398">
    <property type="component" value="Unassembled WGS sequence"/>
</dbReference>
<evidence type="ECO:0000313" key="2">
    <source>
        <dbReference type="EMBL" id="KAK7433729.1"/>
    </source>
</evidence>
<feature type="compositionally biased region" description="Basic residues" evidence="1">
    <location>
        <begin position="76"/>
        <end position="85"/>
    </location>
</feature>
<dbReference type="EMBL" id="JBANRG010000142">
    <property type="protein sequence ID" value="KAK7433729.1"/>
    <property type="molecule type" value="Genomic_DNA"/>
</dbReference>
<keyword evidence="3" id="KW-1185">Reference proteome</keyword>
<evidence type="ECO:0000313" key="3">
    <source>
        <dbReference type="Proteomes" id="UP001498398"/>
    </source>
</evidence>
<protein>
    <submittedName>
        <fullName evidence="2">Uncharacterized protein</fullName>
    </submittedName>
</protein>